<evidence type="ECO:0000313" key="2">
    <source>
        <dbReference type="Proteomes" id="UP000807025"/>
    </source>
</evidence>
<organism evidence="1 2">
    <name type="scientific">Pleurotus eryngii</name>
    <name type="common">Boletus of the steppes</name>
    <dbReference type="NCBI Taxonomy" id="5323"/>
    <lineage>
        <taxon>Eukaryota</taxon>
        <taxon>Fungi</taxon>
        <taxon>Dikarya</taxon>
        <taxon>Basidiomycota</taxon>
        <taxon>Agaricomycotina</taxon>
        <taxon>Agaricomycetes</taxon>
        <taxon>Agaricomycetidae</taxon>
        <taxon>Agaricales</taxon>
        <taxon>Pleurotineae</taxon>
        <taxon>Pleurotaceae</taxon>
        <taxon>Pleurotus</taxon>
    </lineage>
</organism>
<name>A0A9P5ZEX5_PLEER</name>
<dbReference type="EMBL" id="MU154840">
    <property type="protein sequence ID" value="KAF9487002.1"/>
    <property type="molecule type" value="Genomic_DNA"/>
</dbReference>
<gene>
    <name evidence="1" type="ORF">BDN71DRAFT_758900</name>
</gene>
<dbReference type="AlphaFoldDB" id="A0A9P5ZEX5"/>
<keyword evidence="2" id="KW-1185">Reference proteome</keyword>
<protein>
    <submittedName>
        <fullName evidence="1">Uncharacterized protein</fullName>
    </submittedName>
</protein>
<proteinExistence type="predicted"/>
<evidence type="ECO:0000313" key="1">
    <source>
        <dbReference type="EMBL" id="KAF9487002.1"/>
    </source>
</evidence>
<accession>A0A9P5ZEX5</accession>
<sequence length="79" mass="9331">MARDSKLEINTLDVGPQETNKRRRCGHKYCAPKLPPRISRPRHSTIVLHDRCCNLCFLDRMQVNINRHYFLKPMVKVTL</sequence>
<reference evidence="1" key="1">
    <citation type="submission" date="2020-11" db="EMBL/GenBank/DDBJ databases">
        <authorList>
            <consortium name="DOE Joint Genome Institute"/>
            <person name="Ahrendt S."/>
            <person name="Riley R."/>
            <person name="Andreopoulos W."/>
            <person name="Labutti K."/>
            <person name="Pangilinan J."/>
            <person name="Ruiz-Duenas F.J."/>
            <person name="Barrasa J.M."/>
            <person name="Sanchez-Garcia M."/>
            <person name="Camarero S."/>
            <person name="Miyauchi S."/>
            <person name="Serrano A."/>
            <person name="Linde D."/>
            <person name="Babiker R."/>
            <person name="Drula E."/>
            <person name="Ayuso-Fernandez I."/>
            <person name="Pacheco R."/>
            <person name="Padilla G."/>
            <person name="Ferreira P."/>
            <person name="Barriuso J."/>
            <person name="Kellner H."/>
            <person name="Castanera R."/>
            <person name="Alfaro M."/>
            <person name="Ramirez L."/>
            <person name="Pisabarro A.G."/>
            <person name="Kuo A."/>
            <person name="Tritt A."/>
            <person name="Lipzen A."/>
            <person name="He G."/>
            <person name="Yan M."/>
            <person name="Ng V."/>
            <person name="Cullen D."/>
            <person name="Martin F."/>
            <person name="Rosso M.-N."/>
            <person name="Henrissat B."/>
            <person name="Hibbett D."/>
            <person name="Martinez A.T."/>
            <person name="Grigoriev I.V."/>
        </authorList>
    </citation>
    <scope>NUCLEOTIDE SEQUENCE</scope>
    <source>
        <strain evidence="1">ATCC 90797</strain>
    </source>
</reference>
<comment type="caution">
    <text evidence="1">The sequence shown here is derived from an EMBL/GenBank/DDBJ whole genome shotgun (WGS) entry which is preliminary data.</text>
</comment>
<dbReference type="Proteomes" id="UP000807025">
    <property type="component" value="Unassembled WGS sequence"/>
</dbReference>